<accession>A0ABY3SR75</accession>
<gene>
    <name evidence="1" type="ORF">L0M14_01565</name>
</gene>
<protein>
    <submittedName>
        <fullName evidence="1">Uncharacterized protein</fullName>
    </submittedName>
</protein>
<dbReference type="EMBL" id="CP090978">
    <property type="protein sequence ID" value="UJF36528.1"/>
    <property type="molecule type" value="Genomic_DNA"/>
</dbReference>
<evidence type="ECO:0000313" key="1">
    <source>
        <dbReference type="EMBL" id="UJF36528.1"/>
    </source>
</evidence>
<evidence type="ECO:0000313" key="2">
    <source>
        <dbReference type="Proteomes" id="UP001649230"/>
    </source>
</evidence>
<organism evidence="1 2">
    <name type="scientific">Paenibacillus hexagrammi</name>
    <dbReference type="NCBI Taxonomy" id="2908839"/>
    <lineage>
        <taxon>Bacteria</taxon>
        <taxon>Bacillati</taxon>
        <taxon>Bacillota</taxon>
        <taxon>Bacilli</taxon>
        <taxon>Bacillales</taxon>
        <taxon>Paenibacillaceae</taxon>
        <taxon>Paenibacillus</taxon>
    </lineage>
</organism>
<proteinExistence type="predicted"/>
<reference evidence="1 2" key="1">
    <citation type="journal article" date="2024" name="Int. J. Syst. Evol. Microbiol.">
        <title>Paenibacillus hexagrammi sp. nov., a novel bacterium isolated from the gut content of Hexagrammos agrammus.</title>
        <authorList>
            <person name="Jung H.K."/>
            <person name="Kim D.G."/>
            <person name="Zin H."/>
            <person name="Park J."/>
            <person name="Jung H."/>
            <person name="Kim Y.O."/>
            <person name="Kong H.J."/>
            <person name="Kim J.W."/>
            <person name="Kim Y.S."/>
        </authorList>
    </citation>
    <scope>NUCLEOTIDE SEQUENCE [LARGE SCALE GENOMIC DNA]</scope>
    <source>
        <strain evidence="1 2">YPD9-1</strain>
    </source>
</reference>
<keyword evidence="2" id="KW-1185">Reference proteome</keyword>
<sequence>MQRFSEQLAERSKEVDCTSKKTITAKKLEEKIQKASGNDPLVCPKCECYYEYKGEVCLEEGKLKIRYAACKKTKGCLERMIYDLTSIEKTKTSKEKEKQTIEPKQAPAIQGVRQVSVFDVLAQRRHPA</sequence>
<dbReference type="Proteomes" id="UP001649230">
    <property type="component" value="Chromosome"/>
</dbReference>
<name>A0ABY3SR75_9BACL</name>
<dbReference type="RefSeq" id="WP_235123078.1">
    <property type="nucleotide sequence ID" value="NZ_CP090978.1"/>
</dbReference>